<comment type="caution">
    <text evidence="1">The sequence shown here is derived from an EMBL/GenBank/DDBJ whole genome shotgun (WGS) entry which is preliminary data.</text>
</comment>
<dbReference type="AlphaFoldDB" id="A0A5C6DU24"/>
<proteinExistence type="predicted"/>
<gene>
    <name evidence="1" type="ORF">Poly41_27550</name>
</gene>
<accession>A0A5C6DU24</accession>
<dbReference type="Proteomes" id="UP000319143">
    <property type="component" value="Unassembled WGS sequence"/>
</dbReference>
<evidence type="ECO:0000313" key="2">
    <source>
        <dbReference type="Proteomes" id="UP000319143"/>
    </source>
</evidence>
<reference evidence="1 2" key="1">
    <citation type="submission" date="2019-02" db="EMBL/GenBank/DDBJ databases">
        <title>Deep-cultivation of Planctomycetes and their phenomic and genomic characterization uncovers novel biology.</title>
        <authorList>
            <person name="Wiegand S."/>
            <person name="Jogler M."/>
            <person name="Boedeker C."/>
            <person name="Pinto D."/>
            <person name="Vollmers J."/>
            <person name="Rivas-Marin E."/>
            <person name="Kohn T."/>
            <person name="Peeters S.H."/>
            <person name="Heuer A."/>
            <person name="Rast P."/>
            <person name="Oberbeckmann S."/>
            <person name="Bunk B."/>
            <person name="Jeske O."/>
            <person name="Meyerdierks A."/>
            <person name="Storesund J.E."/>
            <person name="Kallscheuer N."/>
            <person name="Luecker S."/>
            <person name="Lage O.M."/>
            <person name="Pohl T."/>
            <person name="Merkel B.J."/>
            <person name="Hornburger P."/>
            <person name="Mueller R.-W."/>
            <person name="Bruemmer F."/>
            <person name="Labrenz M."/>
            <person name="Spormann A.M."/>
            <person name="Op Den Camp H."/>
            <person name="Overmann J."/>
            <person name="Amann R."/>
            <person name="Jetten M.S.M."/>
            <person name="Mascher T."/>
            <person name="Medema M.H."/>
            <person name="Devos D.P."/>
            <person name="Kaster A.-K."/>
            <person name="Ovreas L."/>
            <person name="Rohde M."/>
            <person name="Galperin M.Y."/>
            <person name="Jogler C."/>
        </authorList>
    </citation>
    <scope>NUCLEOTIDE SEQUENCE [LARGE SCALE GENOMIC DNA]</scope>
    <source>
        <strain evidence="1 2">Poly41</strain>
    </source>
</reference>
<name>A0A5C6DU24_9BACT</name>
<evidence type="ECO:0000313" key="1">
    <source>
        <dbReference type="EMBL" id="TWU38279.1"/>
    </source>
</evidence>
<keyword evidence="2" id="KW-1185">Reference proteome</keyword>
<dbReference type="EMBL" id="SJPV01000004">
    <property type="protein sequence ID" value="TWU38279.1"/>
    <property type="molecule type" value="Genomic_DNA"/>
</dbReference>
<sequence>MLPSDEPYFSRPELYNRDRELFKKYIPLCKGVSEAGWEPITLARSSDPSVYVERFGNRFLTVFNDSPTEQRVAIELDPSFPSPPSGPVPELVSGENVQWRECPVDEP</sequence>
<organism evidence="1 2">
    <name type="scientific">Novipirellula artificiosorum</name>
    <dbReference type="NCBI Taxonomy" id="2528016"/>
    <lineage>
        <taxon>Bacteria</taxon>
        <taxon>Pseudomonadati</taxon>
        <taxon>Planctomycetota</taxon>
        <taxon>Planctomycetia</taxon>
        <taxon>Pirellulales</taxon>
        <taxon>Pirellulaceae</taxon>
        <taxon>Novipirellula</taxon>
    </lineage>
</organism>
<protein>
    <submittedName>
        <fullName evidence="1">Uncharacterized protein</fullName>
    </submittedName>
</protein>